<dbReference type="InterPro" id="IPR019808">
    <property type="entry name" value="Histidine_triad_CS"/>
</dbReference>
<feature type="short sequence motif" description="Histidine triad motif" evidence="8">
    <location>
        <begin position="223"/>
        <end position="227"/>
    </location>
</feature>
<protein>
    <recommendedName>
        <fullName evidence="1">bis(5'-adenosyl)-triphosphatase</fullName>
        <ecNumber evidence="1">3.6.1.29</ecNumber>
    </recommendedName>
</protein>
<evidence type="ECO:0000259" key="9">
    <source>
        <dbReference type="PROSITE" id="PS50263"/>
    </source>
</evidence>
<dbReference type="GO" id="GO:0047710">
    <property type="term" value="F:bis(5'-adenosyl)-triphosphatase activity"/>
    <property type="evidence" value="ECO:0007669"/>
    <property type="project" value="UniProtKB-EC"/>
</dbReference>
<proteinExistence type="predicted"/>
<dbReference type="GO" id="GO:0000166">
    <property type="term" value="F:nucleotide binding"/>
    <property type="evidence" value="ECO:0007669"/>
    <property type="project" value="UniProtKB-KW"/>
</dbReference>
<comment type="catalytic activity">
    <reaction evidence="4">
        <text>P(1),P(3)-bis(5'-adenosyl) triphosphate + H2O = AMP + ADP + 2 H(+)</text>
        <dbReference type="Rhea" id="RHEA:13893"/>
        <dbReference type="ChEBI" id="CHEBI:15377"/>
        <dbReference type="ChEBI" id="CHEBI:15378"/>
        <dbReference type="ChEBI" id="CHEBI:58529"/>
        <dbReference type="ChEBI" id="CHEBI:456215"/>
        <dbReference type="ChEBI" id="CHEBI:456216"/>
        <dbReference type="EC" id="3.6.1.29"/>
    </reaction>
</comment>
<feature type="binding site" evidence="6">
    <location>
        <position position="212"/>
    </location>
    <ligand>
        <name>substrate</name>
    </ligand>
</feature>
<dbReference type="AlphaFoldDB" id="A0AAN9VM96"/>
<evidence type="ECO:0000256" key="4">
    <source>
        <dbReference type="ARBA" id="ARBA00047780"/>
    </source>
</evidence>
<keyword evidence="3" id="KW-0378">Hydrolase</keyword>
<keyword evidence="2" id="KW-0547">Nucleotide-binding</keyword>
<feature type="domain" description="HIT" evidence="10">
    <location>
        <begin position="131"/>
        <end position="238"/>
    </location>
</feature>
<evidence type="ECO:0000313" key="12">
    <source>
        <dbReference type="Proteomes" id="UP001378592"/>
    </source>
</evidence>
<gene>
    <name evidence="11" type="ORF">R5R35_001302</name>
</gene>
<dbReference type="Pfam" id="PF00795">
    <property type="entry name" value="CN_hydrolase"/>
    <property type="match status" value="1"/>
</dbReference>
<dbReference type="SUPFAM" id="SSF56317">
    <property type="entry name" value="Carbon-nitrogen hydrolase"/>
    <property type="match status" value="1"/>
</dbReference>
<evidence type="ECO:0000259" key="10">
    <source>
        <dbReference type="PROSITE" id="PS51084"/>
    </source>
</evidence>
<evidence type="ECO:0000256" key="8">
    <source>
        <dbReference type="PROSITE-ProRule" id="PRU00464"/>
    </source>
</evidence>
<feature type="active site" description="Tele-AMP-histidine intermediate" evidence="5">
    <location>
        <position position="225"/>
    </location>
</feature>
<dbReference type="InterPro" id="IPR036265">
    <property type="entry name" value="HIT-like_sf"/>
</dbReference>
<evidence type="ECO:0000256" key="5">
    <source>
        <dbReference type="PIRSR" id="PIRSR639383-1"/>
    </source>
</evidence>
<evidence type="ECO:0000256" key="2">
    <source>
        <dbReference type="ARBA" id="ARBA00022741"/>
    </source>
</evidence>
<dbReference type="InterPro" id="IPR011146">
    <property type="entry name" value="HIT-like"/>
</dbReference>
<dbReference type="Gene3D" id="3.60.110.10">
    <property type="entry name" value="Carbon-nitrogen hydrolase"/>
    <property type="match status" value="1"/>
</dbReference>
<dbReference type="EMBL" id="JAZDUA010000114">
    <property type="protein sequence ID" value="KAK7867649.1"/>
    <property type="molecule type" value="Genomic_DNA"/>
</dbReference>
<feature type="binding site" evidence="6">
    <location>
        <position position="227"/>
    </location>
    <ligand>
        <name>substrate</name>
    </ligand>
</feature>
<dbReference type="PANTHER" id="PTHR46243">
    <property type="entry name" value="BIS(5'-ADENOSYL)-TRIPHOSPHATASE"/>
    <property type="match status" value="1"/>
</dbReference>
<dbReference type="Gene3D" id="3.30.428.10">
    <property type="entry name" value="HIT-like"/>
    <property type="match status" value="1"/>
</dbReference>
<dbReference type="PROSITE" id="PS50263">
    <property type="entry name" value="CN_HYDROLASE"/>
    <property type="match status" value="1"/>
</dbReference>
<dbReference type="PANTHER" id="PTHR46243:SF1">
    <property type="entry name" value="BIS(5'-ADENOSYL)-TRIPHOSPHATASE"/>
    <property type="match status" value="1"/>
</dbReference>
<dbReference type="InterPro" id="IPR051884">
    <property type="entry name" value="Bis(5'-adenosyl)-TPase_reg"/>
</dbReference>
<feature type="binding site" evidence="6">
    <location>
        <position position="156"/>
    </location>
    <ligand>
        <name>substrate</name>
    </ligand>
</feature>
<keyword evidence="12" id="KW-1185">Reference proteome</keyword>
<name>A0AAN9VM96_9ORTH</name>
<dbReference type="FunFam" id="3.30.428.10:FF:000011">
    <property type="entry name" value="Fragile histidine triad"/>
    <property type="match status" value="1"/>
</dbReference>
<evidence type="ECO:0000256" key="6">
    <source>
        <dbReference type="PIRSR" id="PIRSR639383-2"/>
    </source>
</evidence>
<comment type="caution">
    <text evidence="11">The sequence shown here is derived from an EMBL/GenBank/DDBJ whole genome shotgun (WGS) entry which is preliminary data.</text>
</comment>
<dbReference type="PROSITE" id="PS51084">
    <property type="entry name" value="HIT_2"/>
    <property type="match status" value="1"/>
</dbReference>
<dbReference type="EC" id="3.6.1.29" evidence="1"/>
<evidence type="ECO:0000313" key="11">
    <source>
        <dbReference type="EMBL" id="KAK7867649.1"/>
    </source>
</evidence>
<feature type="domain" description="CN hydrolase" evidence="9">
    <location>
        <begin position="1"/>
        <end position="93"/>
    </location>
</feature>
<dbReference type="Pfam" id="PF01230">
    <property type="entry name" value="HIT"/>
    <property type="match status" value="1"/>
</dbReference>
<dbReference type="CDD" id="cd01275">
    <property type="entry name" value="FHIT"/>
    <property type="match status" value="1"/>
</dbReference>
<feature type="binding site" evidence="6">
    <location>
        <begin position="218"/>
        <end position="221"/>
    </location>
    <ligand>
        <name>substrate</name>
    </ligand>
</feature>
<organism evidence="11 12">
    <name type="scientific">Gryllus longicercus</name>
    <dbReference type="NCBI Taxonomy" id="2509291"/>
    <lineage>
        <taxon>Eukaryota</taxon>
        <taxon>Metazoa</taxon>
        <taxon>Ecdysozoa</taxon>
        <taxon>Arthropoda</taxon>
        <taxon>Hexapoda</taxon>
        <taxon>Insecta</taxon>
        <taxon>Pterygota</taxon>
        <taxon>Neoptera</taxon>
        <taxon>Polyneoptera</taxon>
        <taxon>Orthoptera</taxon>
        <taxon>Ensifera</taxon>
        <taxon>Gryllidea</taxon>
        <taxon>Grylloidea</taxon>
        <taxon>Gryllidae</taxon>
        <taxon>Gryllinae</taxon>
        <taxon>Gryllus</taxon>
    </lineage>
</organism>
<accession>A0AAN9VM96</accession>
<dbReference type="Proteomes" id="UP001378592">
    <property type="component" value="Unassembled WGS sequence"/>
</dbReference>
<dbReference type="InterPro" id="IPR003010">
    <property type="entry name" value="C-N_Hydrolase"/>
</dbReference>
<dbReference type="InterPro" id="IPR039383">
    <property type="entry name" value="FHIT"/>
</dbReference>
<dbReference type="SUPFAM" id="SSF54197">
    <property type="entry name" value="HIT-like"/>
    <property type="match status" value="1"/>
</dbReference>
<dbReference type="InterPro" id="IPR036526">
    <property type="entry name" value="C-N_Hydrolase_sf"/>
</dbReference>
<evidence type="ECO:0000256" key="3">
    <source>
        <dbReference type="ARBA" id="ARBA00022801"/>
    </source>
</evidence>
<feature type="site" description="Important for induction of apoptosis" evidence="7">
    <location>
        <position position="243"/>
    </location>
</feature>
<sequence>MRFPEMGIALRGSGAHILTYPSAFTASTGAAHWEALLKARAIETQCYVIAAAQTGQHNAKRASWGHAMVVDPWGTVIAQCSEGVSVVTAGIDLCFLEQVKTKMPIWNHRRFDLYRKISLDKNLHDQMPGEPYQFGQCIIKDAQVFYQTEYTFAFTNKRCVLPGHVLVAPKRCAKRLVDLSEEEIRDLFVTATSVQKVVERCYLATSSTICVQDGKDAGQTVEHVHVHIIPRKPGDFARNDDIYGALEMHDKQGSDREESEMFAEAVMLRRFFS</sequence>
<evidence type="ECO:0000256" key="1">
    <source>
        <dbReference type="ARBA" id="ARBA00012377"/>
    </source>
</evidence>
<evidence type="ECO:0000256" key="7">
    <source>
        <dbReference type="PIRSR" id="PIRSR639383-3"/>
    </source>
</evidence>
<reference evidence="11 12" key="1">
    <citation type="submission" date="2024-03" db="EMBL/GenBank/DDBJ databases">
        <title>The genome assembly and annotation of the cricket Gryllus longicercus Weissman &amp; Gray.</title>
        <authorList>
            <person name="Szrajer S."/>
            <person name="Gray D."/>
            <person name="Ylla G."/>
        </authorList>
    </citation>
    <scope>NUCLEOTIDE SEQUENCE [LARGE SCALE GENOMIC DNA]</scope>
    <source>
        <strain evidence="11">DAG 2021-001</strain>
        <tissue evidence="11">Whole body minus gut</tissue>
    </source>
</reference>
<dbReference type="PROSITE" id="PS00892">
    <property type="entry name" value="HIT_1"/>
    <property type="match status" value="1"/>
</dbReference>